<organism evidence="5 6">
    <name type="scientific">Oceanicoccus sagamiensis</name>
    <dbReference type="NCBI Taxonomy" id="716816"/>
    <lineage>
        <taxon>Bacteria</taxon>
        <taxon>Pseudomonadati</taxon>
        <taxon>Pseudomonadota</taxon>
        <taxon>Gammaproteobacteria</taxon>
        <taxon>Cellvibrionales</taxon>
        <taxon>Spongiibacteraceae</taxon>
        <taxon>Oceanicoccus</taxon>
    </lineage>
</organism>
<evidence type="ECO:0000256" key="1">
    <source>
        <dbReference type="ARBA" id="ARBA00001931"/>
    </source>
</evidence>
<keyword evidence="6" id="KW-1185">Reference proteome</keyword>
<dbReference type="SMART" id="SM00564">
    <property type="entry name" value="PQQ"/>
    <property type="match status" value="5"/>
</dbReference>
<dbReference type="STRING" id="716816.BST96_16205"/>
<dbReference type="InterPro" id="IPR011047">
    <property type="entry name" value="Quinoprotein_ADH-like_sf"/>
</dbReference>
<comment type="cofactor">
    <cofactor evidence="1">
        <name>pyrroloquinoline quinone</name>
        <dbReference type="ChEBI" id="CHEBI:58442"/>
    </cofactor>
</comment>
<reference evidence="5 6" key="1">
    <citation type="submission" date="2016-11" db="EMBL/GenBank/DDBJ databases">
        <title>Trade-off between light-utilization and light-protection in marine flavobacteria.</title>
        <authorList>
            <person name="Kumagai Y."/>
        </authorList>
    </citation>
    <scope>NUCLEOTIDE SEQUENCE [LARGE SCALE GENOMIC DNA]</scope>
    <source>
        <strain evidence="5 6">NBRC 107125</strain>
    </source>
</reference>
<sequence length="678" mass="74432">MPTIFPNTVLTLFLSILLLIDNHSHASGWDTWGADKAGSRYSNLQQINRETIDRLQPVWQYQTGAVASHSQIENENAGFQVNPILLPKEAGQHLVTCTPFNRIVAIDPVNGAERWTFDPQTVIHGYGNKNDPRGKKSVPYSKCRGVSFWQDKESKDKQAHCSQRIISGTNDLKIIAIDAISGKVCEDFGVQGVVNAEPLAMAKQPAWPGEVKFYQPPAIINDTLVIGTSVRDNHRVNAPSGAIRAFSVRSGELLWQFDPIPRDPNDPEYQNWDPKAATETGGANTWGGISVDEQRDLVFLPTSGPSVDFYGGNRPGDNRYSDSIVALRGSTGEVVWHFQLIHHDVWDYDVGAQPVLVELSKEGEPFPAVIQATKTGMIYIFHRETGTPYFPIEERAVPQDGVPGELLSPTQPFPTAPPPLVPHGSSKDDFWAPLKGKCEEKYGSARFGPIFTPPSLEGTIVEPSTAGGINWGSVAIDKTNKILVTNVNRAQHFVQLIPNEKISSKADDSGEFKVGEPRPLHGTPYHLKQGPVMSPYYAPCTEPPWAELVAVDIEQGKILWQSPLGTLDKLAPVPIPLKWGTPTFGGPMVTAGGLVFIGATADNRIRAFDLSTGEEVWEFELATGAFTLPMSYEINGVQYIVVAAGGHPFIYRRPGDFITAFALGEPQSVWDRLLKLFN</sequence>
<dbReference type="RefSeq" id="WP_169714021.1">
    <property type="nucleotide sequence ID" value="NZ_CP019343.1"/>
</dbReference>
<evidence type="ECO:0000259" key="4">
    <source>
        <dbReference type="Pfam" id="PF01011"/>
    </source>
</evidence>
<dbReference type="KEGG" id="osg:BST96_16205"/>
<dbReference type="PANTHER" id="PTHR32303">
    <property type="entry name" value="QUINOPROTEIN ALCOHOL DEHYDROGENASE (CYTOCHROME C)"/>
    <property type="match status" value="1"/>
</dbReference>
<evidence type="ECO:0000256" key="2">
    <source>
        <dbReference type="ARBA" id="ARBA00008156"/>
    </source>
</evidence>
<accession>A0A1X9NG34</accession>
<feature type="domain" description="Pyrrolo-quinoline quinone repeat" evidence="4">
    <location>
        <begin position="29"/>
        <end position="640"/>
    </location>
</feature>
<dbReference type="Pfam" id="PF01011">
    <property type="entry name" value="PQQ"/>
    <property type="match status" value="1"/>
</dbReference>
<dbReference type="Gene3D" id="2.140.10.10">
    <property type="entry name" value="Quinoprotein alcohol dehydrogenase-like superfamily"/>
    <property type="match status" value="1"/>
</dbReference>
<evidence type="ECO:0000256" key="3">
    <source>
        <dbReference type="ARBA" id="ARBA00023002"/>
    </source>
</evidence>
<dbReference type="Proteomes" id="UP000193450">
    <property type="component" value="Chromosome"/>
</dbReference>
<dbReference type="GO" id="GO:0016020">
    <property type="term" value="C:membrane"/>
    <property type="evidence" value="ECO:0007669"/>
    <property type="project" value="InterPro"/>
</dbReference>
<keyword evidence="3" id="KW-0560">Oxidoreductase</keyword>
<dbReference type="InterPro" id="IPR017511">
    <property type="entry name" value="PQQ_mDH"/>
</dbReference>
<name>A0A1X9NG34_9GAMM</name>
<protein>
    <recommendedName>
        <fullName evidence="4">Pyrrolo-quinoline quinone repeat domain-containing protein</fullName>
    </recommendedName>
</protein>
<dbReference type="GO" id="GO:0016614">
    <property type="term" value="F:oxidoreductase activity, acting on CH-OH group of donors"/>
    <property type="evidence" value="ECO:0007669"/>
    <property type="project" value="InterPro"/>
</dbReference>
<dbReference type="SUPFAM" id="SSF50998">
    <property type="entry name" value="Quinoprotein alcohol dehydrogenase-like"/>
    <property type="match status" value="1"/>
</dbReference>
<proteinExistence type="inferred from homology"/>
<dbReference type="CDD" id="cd10280">
    <property type="entry name" value="PQQ_mGDH"/>
    <property type="match status" value="1"/>
</dbReference>
<dbReference type="EMBL" id="CP019343">
    <property type="protein sequence ID" value="ARN76456.1"/>
    <property type="molecule type" value="Genomic_DNA"/>
</dbReference>
<dbReference type="InterPro" id="IPR002372">
    <property type="entry name" value="PQQ_rpt_dom"/>
</dbReference>
<evidence type="ECO:0000313" key="6">
    <source>
        <dbReference type="Proteomes" id="UP000193450"/>
    </source>
</evidence>
<evidence type="ECO:0000313" key="5">
    <source>
        <dbReference type="EMBL" id="ARN76456.1"/>
    </source>
</evidence>
<dbReference type="GO" id="GO:0048038">
    <property type="term" value="F:quinone binding"/>
    <property type="evidence" value="ECO:0007669"/>
    <property type="project" value="InterPro"/>
</dbReference>
<comment type="similarity">
    <text evidence="2">Belongs to the bacterial PQQ dehydrogenase family.</text>
</comment>
<dbReference type="AlphaFoldDB" id="A0A1X9NG34"/>
<dbReference type="PANTHER" id="PTHR32303:SF4">
    <property type="entry name" value="QUINOPROTEIN GLUCOSE DEHYDROGENASE"/>
    <property type="match status" value="1"/>
</dbReference>
<dbReference type="InterPro" id="IPR018391">
    <property type="entry name" value="PQQ_b-propeller_rpt"/>
</dbReference>
<gene>
    <name evidence="5" type="ORF">BST96_16205</name>
</gene>